<accession>A0A1B0DA21</accession>
<evidence type="ECO:0000313" key="3">
    <source>
        <dbReference type="Proteomes" id="UP000092462"/>
    </source>
</evidence>
<feature type="compositionally biased region" description="Polar residues" evidence="1">
    <location>
        <begin position="39"/>
        <end position="59"/>
    </location>
</feature>
<dbReference type="EMBL" id="AJVK01028734">
    <property type="status" value="NOT_ANNOTATED_CDS"/>
    <property type="molecule type" value="Genomic_DNA"/>
</dbReference>
<dbReference type="Proteomes" id="UP000092462">
    <property type="component" value="Unassembled WGS sequence"/>
</dbReference>
<dbReference type="EnsemblMetazoa" id="PPAI004526-RA">
    <property type="protein sequence ID" value="PPAI004526-PA"/>
    <property type="gene ID" value="PPAI004526"/>
</dbReference>
<dbReference type="VEuPathDB" id="VectorBase:PPAPM1_005747"/>
<feature type="compositionally biased region" description="Basic residues" evidence="1">
    <location>
        <begin position="1"/>
        <end position="12"/>
    </location>
</feature>
<evidence type="ECO:0000313" key="2">
    <source>
        <dbReference type="EnsemblMetazoa" id="PPAI004526-PA"/>
    </source>
</evidence>
<keyword evidence="3" id="KW-1185">Reference proteome</keyword>
<evidence type="ECO:0000256" key="1">
    <source>
        <dbReference type="SAM" id="MobiDB-lite"/>
    </source>
</evidence>
<dbReference type="AlphaFoldDB" id="A0A1B0DA21"/>
<proteinExistence type="predicted"/>
<protein>
    <submittedName>
        <fullName evidence="2">Uncharacterized protein</fullName>
    </submittedName>
</protein>
<feature type="region of interest" description="Disordered" evidence="1">
    <location>
        <begin position="1"/>
        <end position="101"/>
    </location>
</feature>
<organism evidence="2 3">
    <name type="scientific">Phlebotomus papatasi</name>
    <name type="common">Sandfly</name>
    <dbReference type="NCBI Taxonomy" id="29031"/>
    <lineage>
        <taxon>Eukaryota</taxon>
        <taxon>Metazoa</taxon>
        <taxon>Ecdysozoa</taxon>
        <taxon>Arthropoda</taxon>
        <taxon>Hexapoda</taxon>
        <taxon>Insecta</taxon>
        <taxon>Pterygota</taxon>
        <taxon>Neoptera</taxon>
        <taxon>Endopterygota</taxon>
        <taxon>Diptera</taxon>
        <taxon>Nematocera</taxon>
        <taxon>Psychodoidea</taxon>
        <taxon>Psychodidae</taxon>
        <taxon>Phlebotomus</taxon>
        <taxon>Phlebotomus</taxon>
    </lineage>
</organism>
<name>A0A1B0DA21_PHLPP</name>
<sequence>MTGRGGKRRGRPPKTPVVERASKFQYHLMKKPKYLLNKGSDSQMSTPSASRASSPQGSDGSRRSTFRASASKARRNRGGGTAGRRATPSSSAYQRKGIIVH</sequence>
<reference evidence="2" key="1">
    <citation type="submission" date="2022-08" db="UniProtKB">
        <authorList>
            <consortium name="EnsemblMetazoa"/>
        </authorList>
    </citation>
    <scope>IDENTIFICATION</scope>
    <source>
        <strain evidence="2">Israel</strain>
    </source>
</reference>
<dbReference type="VEuPathDB" id="VectorBase:PPAI004526"/>